<dbReference type="HOGENOM" id="CLU_134973_6_2_2"/>
<gene>
    <name evidence="2" type="ordered locus">Mpal_0659</name>
</gene>
<evidence type="ECO:0000313" key="3">
    <source>
        <dbReference type="Proteomes" id="UP000002457"/>
    </source>
</evidence>
<feature type="domain" description="HMA" evidence="1">
    <location>
        <begin position="1"/>
        <end position="65"/>
    </location>
</feature>
<proteinExistence type="predicted"/>
<dbReference type="Gene3D" id="3.30.70.100">
    <property type="match status" value="1"/>
</dbReference>
<dbReference type="EMBL" id="CP001338">
    <property type="protein sequence ID" value="ACL16028.1"/>
    <property type="molecule type" value="Genomic_DNA"/>
</dbReference>
<protein>
    <submittedName>
        <fullName evidence="2">Heavy metal-binding domain-containing protein</fullName>
    </submittedName>
</protein>
<dbReference type="RefSeq" id="WP_012617347.1">
    <property type="nucleotide sequence ID" value="NC_011832.1"/>
</dbReference>
<organism evidence="2 3">
    <name type="scientific">Methanosphaerula palustris (strain ATCC BAA-1556 / DSM 19958 / E1-9c)</name>
    <dbReference type="NCBI Taxonomy" id="521011"/>
    <lineage>
        <taxon>Archaea</taxon>
        <taxon>Methanobacteriati</taxon>
        <taxon>Methanobacteriota</taxon>
        <taxon>Stenosarchaea group</taxon>
        <taxon>Methanomicrobia</taxon>
        <taxon>Methanomicrobiales</taxon>
        <taxon>Methanoregulaceae</taxon>
        <taxon>Methanosphaerula</taxon>
    </lineage>
</organism>
<keyword evidence="3" id="KW-1185">Reference proteome</keyword>
<dbReference type="InterPro" id="IPR036163">
    <property type="entry name" value="HMA_dom_sf"/>
</dbReference>
<dbReference type="OrthoDB" id="44171at2157"/>
<dbReference type="STRING" id="521011.Mpal_0659"/>
<sequence length="65" mass="6807">METTLKVYGMHCASCAMLIEDAISEIPGAQVLSVDHVSGTVVVTHDSEATLEAIGQAIQSEGFTL</sequence>
<name>B8GFI0_METPE</name>
<dbReference type="SUPFAM" id="SSF55008">
    <property type="entry name" value="HMA, heavy metal-associated domain"/>
    <property type="match status" value="1"/>
</dbReference>
<dbReference type="KEGG" id="mpl:Mpal_0659"/>
<evidence type="ECO:0000259" key="1">
    <source>
        <dbReference type="PROSITE" id="PS50846"/>
    </source>
</evidence>
<reference evidence="2 3" key="1">
    <citation type="journal article" date="2015" name="Genome Announc.">
        <title>Complete Genome Sequence of Methanosphaerula palustris E1-9CT, a Hydrogenotrophic Methanogen Isolated from a Minerotrophic Fen Peatland.</title>
        <authorList>
            <person name="Cadillo-Quiroz H."/>
            <person name="Browne P."/>
            <person name="Kyrpides N."/>
            <person name="Woyke T."/>
            <person name="Goodwin L."/>
            <person name="Detter C."/>
            <person name="Yavitt J.B."/>
            <person name="Zinder S.H."/>
        </authorList>
    </citation>
    <scope>NUCLEOTIDE SEQUENCE [LARGE SCALE GENOMIC DNA]</scope>
    <source>
        <strain evidence="3">ATCC BAA-1556 / DSM 19958 / E1-9c</strain>
    </source>
</reference>
<dbReference type="Proteomes" id="UP000002457">
    <property type="component" value="Chromosome"/>
</dbReference>
<dbReference type="Pfam" id="PF00403">
    <property type="entry name" value="HMA"/>
    <property type="match status" value="1"/>
</dbReference>
<dbReference type="PROSITE" id="PS50846">
    <property type="entry name" value="HMA_2"/>
    <property type="match status" value="1"/>
</dbReference>
<dbReference type="GO" id="GO:0046872">
    <property type="term" value="F:metal ion binding"/>
    <property type="evidence" value="ECO:0007669"/>
    <property type="project" value="InterPro"/>
</dbReference>
<dbReference type="InterPro" id="IPR006121">
    <property type="entry name" value="HMA_dom"/>
</dbReference>
<dbReference type="CDD" id="cd00371">
    <property type="entry name" value="HMA"/>
    <property type="match status" value="1"/>
</dbReference>
<dbReference type="AlphaFoldDB" id="B8GFI0"/>
<accession>B8GFI0</accession>
<dbReference type="GeneID" id="7271803"/>
<dbReference type="eggNOG" id="arCOG02763">
    <property type="taxonomic scope" value="Archaea"/>
</dbReference>
<evidence type="ECO:0000313" key="2">
    <source>
        <dbReference type="EMBL" id="ACL16028.1"/>
    </source>
</evidence>